<evidence type="ECO:0000256" key="3">
    <source>
        <dbReference type="ARBA" id="ARBA00022692"/>
    </source>
</evidence>
<feature type="domain" description="EamA" evidence="7">
    <location>
        <begin position="158"/>
        <end position="296"/>
    </location>
</feature>
<evidence type="ECO:0000256" key="1">
    <source>
        <dbReference type="ARBA" id="ARBA00004651"/>
    </source>
</evidence>
<dbReference type="Proteomes" id="UP000260665">
    <property type="component" value="Unassembled WGS sequence"/>
</dbReference>
<feature type="transmembrane region" description="Helical" evidence="6">
    <location>
        <begin position="122"/>
        <end position="142"/>
    </location>
</feature>
<comment type="caution">
    <text evidence="8">The sequence shown here is derived from an EMBL/GenBank/DDBJ whole genome shotgun (WGS) entry which is preliminary data.</text>
</comment>
<reference evidence="8 9" key="1">
    <citation type="submission" date="2018-05" db="EMBL/GenBank/DDBJ databases">
        <title>Rhodoferax soyangensis sp.nov., isolated from an oligotrophic freshwater lake.</title>
        <authorList>
            <person name="Park M."/>
        </authorList>
    </citation>
    <scope>NUCLEOTIDE SEQUENCE [LARGE SCALE GENOMIC DNA]</scope>
    <source>
        <strain evidence="8 9">IMCC26218</strain>
    </source>
</reference>
<protein>
    <submittedName>
        <fullName evidence="8">EamA family transporter</fullName>
    </submittedName>
</protein>
<dbReference type="SUPFAM" id="SSF103481">
    <property type="entry name" value="Multidrug resistance efflux transporter EmrE"/>
    <property type="match status" value="2"/>
</dbReference>
<sequence length="298" mass="31073">MISPYDLLALGAAVCWAFTSVMSATPARHLGTFAFTRWRMSLVLLMLVPVVLFSGTWRSLSLADCGVMAVSGFIGIFVGDTALFAAMNRLGPRRTSVLFATHALFSALMGFWVLDERMGAQAMLGGSLVMGGVVTAILLGRHKDEAHTLEANHGHWGLGVALGLLAALCQALSSLIAKPVMVSGVDPIAATAVRVGATCVAQLVLLWSGYAGARALNPATPRILLQVGWIGFLGMGVGMSLILLALQHGDVGMVAILSSVSPVLLLPLLWLRLGRAPAPGAWLGAALTVVGTAVVLLR</sequence>
<name>A0A3E1R7J5_9BURK</name>
<dbReference type="Pfam" id="PF00892">
    <property type="entry name" value="EamA"/>
    <property type="match status" value="2"/>
</dbReference>
<feature type="transmembrane region" description="Helical" evidence="6">
    <location>
        <begin position="279"/>
        <end position="297"/>
    </location>
</feature>
<keyword evidence="9" id="KW-1185">Reference proteome</keyword>
<organism evidence="8 9">
    <name type="scientific">Rhodoferax lacus</name>
    <dbReference type="NCBI Taxonomy" id="2184758"/>
    <lineage>
        <taxon>Bacteria</taxon>
        <taxon>Pseudomonadati</taxon>
        <taxon>Pseudomonadota</taxon>
        <taxon>Betaproteobacteria</taxon>
        <taxon>Burkholderiales</taxon>
        <taxon>Comamonadaceae</taxon>
        <taxon>Rhodoferax</taxon>
    </lineage>
</organism>
<proteinExistence type="predicted"/>
<evidence type="ECO:0000313" key="9">
    <source>
        <dbReference type="Proteomes" id="UP000260665"/>
    </source>
</evidence>
<evidence type="ECO:0000256" key="6">
    <source>
        <dbReference type="SAM" id="Phobius"/>
    </source>
</evidence>
<evidence type="ECO:0000313" key="8">
    <source>
        <dbReference type="EMBL" id="RFO95348.1"/>
    </source>
</evidence>
<feature type="transmembrane region" description="Helical" evidence="6">
    <location>
        <begin position="223"/>
        <end position="246"/>
    </location>
</feature>
<keyword evidence="5 6" id="KW-0472">Membrane</keyword>
<feature type="transmembrane region" description="Helical" evidence="6">
    <location>
        <begin position="188"/>
        <end position="211"/>
    </location>
</feature>
<dbReference type="InterPro" id="IPR037185">
    <property type="entry name" value="EmrE-like"/>
</dbReference>
<dbReference type="InterPro" id="IPR000620">
    <property type="entry name" value="EamA_dom"/>
</dbReference>
<feature type="domain" description="EamA" evidence="7">
    <location>
        <begin position="5"/>
        <end position="135"/>
    </location>
</feature>
<feature type="transmembrane region" description="Helical" evidence="6">
    <location>
        <begin position="97"/>
        <end position="115"/>
    </location>
</feature>
<keyword evidence="2" id="KW-1003">Cell membrane</keyword>
<evidence type="ECO:0000256" key="5">
    <source>
        <dbReference type="ARBA" id="ARBA00023136"/>
    </source>
</evidence>
<accession>A0A3E1R7J5</accession>
<dbReference type="AlphaFoldDB" id="A0A3E1R7J5"/>
<feature type="transmembrane region" description="Helical" evidence="6">
    <location>
        <begin position="253"/>
        <end position="273"/>
    </location>
</feature>
<keyword evidence="3 6" id="KW-0812">Transmembrane</keyword>
<evidence type="ECO:0000256" key="2">
    <source>
        <dbReference type="ARBA" id="ARBA00022475"/>
    </source>
</evidence>
<feature type="transmembrane region" description="Helical" evidence="6">
    <location>
        <begin position="154"/>
        <end position="176"/>
    </location>
</feature>
<feature type="transmembrane region" description="Helical" evidence="6">
    <location>
        <begin position="65"/>
        <end position="85"/>
    </location>
</feature>
<dbReference type="PANTHER" id="PTHR32322">
    <property type="entry name" value="INNER MEMBRANE TRANSPORTER"/>
    <property type="match status" value="1"/>
</dbReference>
<keyword evidence="4 6" id="KW-1133">Transmembrane helix</keyword>
<dbReference type="GO" id="GO:0005886">
    <property type="term" value="C:plasma membrane"/>
    <property type="evidence" value="ECO:0007669"/>
    <property type="project" value="UniProtKB-SubCell"/>
</dbReference>
<dbReference type="EMBL" id="QFZK01000018">
    <property type="protein sequence ID" value="RFO95348.1"/>
    <property type="molecule type" value="Genomic_DNA"/>
</dbReference>
<dbReference type="PANTHER" id="PTHR32322:SF18">
    <property type="entry name" value="S-ADENOSYLMETHIONINE_S-ADENOSYLHOMOCYSTEINE TRANSPORTER"/>
    <property type="match status" value="1"/>
</dbReference>
<evidence type="ECO:0000259" key="7">
    <source>
        <dbReference type="Pfam" id="PF00892"/>
    </source>
</evidence>
<gene>
    <name evidence="8" type="ORF">DIC66_18965</name>
</gene>
<dbReference type="InterPro" id="IPR050638">
    <property type="entry name" value="AA-Vitamin_Transporters"/>
</dbReference>
<feature type="transmembrane region" description="Helical" evidence="6">
    <location>
        <begin position="33"/>
        <end position="53"/>
    </location>
</feature>
<evidence type="ECO:0000256" key="4">
    <source>
        <dbReference type="ARBA" id="ARBA00022989"/>
    </source>
</evidence>
<dbReference type="OrthoDB" id="6235706at2"/>
<comment type="subcellular location">
    <subcellularLocation>
        <location evidence="1">Cell membrane</location>
        <topology evidence="1">Multi-pass membrane protein</topology>
    </subcellularLocation>
</comment>